<protein>
    <recommendedName>
        <fullName evidence="3">HTH psq-type domain-containing protein</fullName>
    </recommendedName>
</protein>
<proteinExistence type="predicted"/>
<organism evidence="1 2">
    <name type="scientific">Dreissena polymorpha</name>
    <name type="common">Zebra mussel</name>
    <name type="synonym">Mytilus polymorpha</name>
    <dbReference type="NCBI Taxonomy" id="45954"/>
    <lineage>
        <taxon>Eukaryota</taxon>
        <taxon>Metazoa</taxon>
        <taxon>Spiralia</taxon>
        <taxon>Lophotrochozoa</taxon>
        <taxon>Mollusca</taxon>
        <taxon>Bivalvia</taxon>
        <taxon>Autobranchia</taxon>
        <taxon>Heteroconchia</taxon>
        <taxon>Euheterodonta</taxon>
        <taxon>Imparidentia</taxon>
        <taxon>Neoheterodontei</taxon>
        <taxon>Myida</taxon>
        <taxon>Dreissenoidea</taxon>
        <taxon>Dreissenidae</taxon>
        <taxon>Dreissena</taxon>
    </lineage>
</organism>
<evidence type="ECO:0000313" key="1">
    <source>
        <dbReference type="EMBL" id="KAH3705371.1"/>
    </source>
</evidence>
<gene>
    <name evidence="1" type="ORF">DPMN_080441</name>
</gene>
<keyword evidence="2" id="KW-1185">Reference proteome</keyword>
<dbReference type="Proteomes" id="UP000828390">
    <property type="component" value="Unassembled WGS sequence"/>
</dbReference>
<sequence>MSELPSKRLRVVLVLEEKTQTNKRVRDVNKPTVKMLSEKYRVRKSTIGDIVRKKSAYMFFSVKRN</sequence>
<dbReference type="AlphaFoldDB" id="A0A9D3YVM5"/>
<reference evidence="1" key="2">
    <citation type="submission" date="2020-11" db="EMBL/GenBank/DDBJ databases">
        <authorList>
            <person name="McCartney M.A."/>
            <person name="Auch B."/>
            <person name="Kono T."/>
            <person name="Mallez S."/>
            <person name="Becker A."/>
            <person name="Gohl D.M."/>
            <person name="Silverstein K.A.T."/>
            <person name="Koren S."/>
            <person name="Bechman K.B."/>
            <person name="Herman A."/>
            <person name="Abrahante J.E."/>
            <person name="Garbe J."/>
        </authorList>
    </citation>
    <scope>NUCLEOTIDE SEQUENCE</scope>
    <source>
        <strain evidence="1">Duluth1</strain>
        <tissue evidence="1">Whole animal</tissue>
    </source>
</reference>
<accession>A0A9D3YVM5</accession>
<evidence type="ECO:0000313" key="2">
    <source>
        <dbReference type="Proteomes" id="UP000828390"/>
    </source>
</evidence>
<reference evidence="1" key="1">
    <citation type="journal article" date="2019" name="bioRxiv">
        <title>The Genome of the Zebra Mussel, Dreissena polymorpha: A Resource for Invasive Species Research.</title>
        <authorList>
            <person name="McCartney M.A."/>
            <person name="Auch B."/>
            <person name="Kono T."/>
            <person name="Mallez S."/>
            <person name="Zhang Y."/>
            <person name="Obille A."/>
            <person name="Becker A."/>
            <person name="Abrahante J.E."/>
            <person name="Garbe J."/>
            <person name="Badalamenti J.P."/>
            <person name="Herman A."/>
            <person name="Mangelson H."/>
            <person name="Liachko I."/>
            <person name="Sullivan S."/>
            <person name="Sone E.D."/>
            <person name="Koren S."/>
            <person name="Silverstein K.A.T."/>
            <person name="Beckman K.B."/>
            <person name="Gohl D.M."/>
        </authorList>
    </citation>
    <scope>NUCLEOTIDE SEQUENCE</scope>
    <source>
        <strain evidence="1">Duluth1</strain>
        <tissue evidence="1">Whole animal</tissue>
    </source>
</reference>
<name>A0A9D3YVM5_DREPO</name>
<dbReference type="EMBL" id="JAIWYP010000015">
    <property type="protein sequence ID" value="KAH3705371.1"/>
    <property type="molecule type" value="Genomic_DNA"/>
</dbReference>
<comment type="caution">
    <text evidence="1">The sequence shown here is derived from an EMBL/GenBank/DDBJ whole genome shotgun (WGS) entry which is preliminary data.</text>
</comment>
<evidence type="ECO:0008006" key="3">
    <source>
        <dbReference type="Google" id="ProtNLM"/>
    </source>
</evidence>